<dbReference type="PIRSF" id="PIRSF009320">
    <property type="entry name" value="Nuc_binding_HP_1000"/>
    <property type="match status" value="1"/>
</dbReference>
<dbReference type="EMBL" id="FUYB01000023">
    <property type="protein sequence ID" value="SKA93128.1"/>
    <property type="molecule type" value="Genomic_DNA"/>
</dbReference>
<evidence type="ECO:0000259" key="2">
    <source>
        <dbReference type="Pfam" id="PF13614"/>
    </source>
</evidence>
<sequence length="264" mass="29221">MSKVIAVANQKGGVGKTTTSVNLAASLAAMQRKVLLIDMDPQGNATTGMGLEKHNQLVSLNEVLLNQAQIHEVIQFIPELKLSMLPGTPDLTVAEVELMRQDRREYRLREVLEPLREQFEFIFIDCPPSLNMLTVNALVAADSVLIPMQCEYFALEGLSALVNTIDEIQNSANTELTIMGLVRTMFDPRSNLARDVSDQLQSHFKDKVYNTSIPRNVRLAEAPSHGLPVLEYDKNSRGALAYLALAAEMLRRNGASMPQEAASW</sequence>
<comment type="similarity">
    <text evidence="1">To B.subtilis soj.</text>
</comment>
<accession>A0A1T4XVC6</accession>
<dbReference type="STRING" id="92487.SAMN02745130_03471"/>
<dbReference type="Proteomes" id="UP000190460">
    <property type="component" value="Unassembled WGS sequence"/>
</dbReference>
<dbReference type="FunFam" id="3.40.50.300:FF:000285">
    <property type="entry name" value="Sporulation initiation inhibitor Soj"/>
    <property type="match status" value="1"/>
</dbReference>
<feature type="domain" description="AAA" evidence="2">
    <location>
        <begin position="2"/>
        <end position="178"/>
    </location>
</feature>
<dbReference type="InterPro" id="IPR025669">
    <property type="entry name" value="AAA_dom"/>
</dbReference>
<proteinExistence type="predicted"/>
<evidence type="ECO:0000313" key="3">
    <source>
        <dbReference type="EMBL" id="SKA93128.1"/>
    </source>
</evidence>
<dbReference type="Gene3D" id="3.40.50.300">
    <property type="entry name" value="P-loop containing nucleotide triphosphate hydrolases"/>
    <property type="match status" value="1"/>
</dbReference>
<dbReference type="InterPro" id="IPR050678">
    <property type="entry name" value="DNA_Partitioning_ATPase"/>
</dbReference>
<name>A0A1T4XVC6_9GAMM</name>
<dbReference type="CDD" id="cd02042">
    <property type="entry name" value="ParAB_family"/>
    <property type="match status" value="1"/>
</dbReference>
<dbReference type="Pfam" id="PF13614">
    <property type="entry name" value="AAA_31"/>
    <property type="match status" value="1"/>
</dbReference>
<dbReference type="PANTHER" id="PTHR13696">
    <property type="entry name" value="P-LOOP CONTAINING NUCLEOSIDE TRIPHOSPHATE HYDROLASE"/>
    <property type="match status" value="1"/>
</dbReference>
<protein>
    <submittedName>
        <fullName evidence="3">Chromosome partitioning protein</fullName>
    </submittedName>
</protein>
<dbReference type="PANTHER" id="PTHR13696:SF52">
    <property type="entry name" value="PARA FAMILY PROTEIN CT_582"/>
    <property type="match status" value="1"/>
</dbReference>
<dbReference type="RefSeq" id="WP_078923906.1">
    <property type="nucleotide sequence ID" value="NZ_FUYB01000023.1"/>
</dbReference>
<keyword evidence="4" id="KW-1185">Reference proteome</keyword>
<dbReference type="AlphaFoldDB" id="A0A1T4XVC6"/>
<reference evidence="4" key="1">
    <citation type="submission" date="2017-02" db="EMBL/GenBank/DDBJ databases">
        <authorList>
            <person name="Varghese N."/>
            <person name="Submissions S."/>
        </authorList>
    </citation>
    <scope>NUCLEOTIDE SEQUENCE [LARGE SCALE GENOMIC DNA]</scope>
    <source>
        <strain evidence="4">ATCC 49788</strain>
    </source>
</reference>
<gene>
    <name evidence="3" type="ORF">SAMN02745130_03471</name>
</gene>
<evidence type="ECO:0000256" key="1">
    <source>
        <dbReference type="ARBA" id="ARBA00060876"/>
    </source>
</evidence>
<dbReference type="SUPFAM" id="SSF52540">
    <property type="entry name" value="P-loop containing nucleoside triphosphate hydrolases"/>
    <property type="match status" value="1"/>
</dbReference>
<organism evidence="3 4">
    <name type="scientific">Thiothrix eikelboomii</name>
    <dbReference type="NCBI Taxonomy" id="92487"/>
    <lineage>
        <taxon>Bacteria</taxon>
        <taxon>Pseudomonadati</taxon>
        <taxon>Pseudomonadota</taxon>
        <taxon>Gammaproteobacteria</taxon>
        <taxon>Thiotrichales</taxon>
        <taxon>Thiotrichaceae</taxon>
        <taxon>Thiothrix</taxon>
    </lineage>
</organism>
<dbReference type="InterPro" id="IPR027417">
    <property type="entry name" value="P-loop_NTPase"/>
</dbReference>
<evidence type="ECO:0000313" key="4">
    <source>
        <dbReference type="Proteomes" id="UP000190460"/>
    </source>
</evidence>
<dbReference type="OrthoDB" id="9815116at2"/>